<feature type="chain" id="PRO_5046775533" description="Outer membrane protein TolC" evidence="8">
    <location>
        <begin position="23"/>
        <end position="445"/>
    </location>
</feature>
<organism evidence="9 10">
    <name type="scientific">Flavihumibacter stibioxidans</name>
    <dbReference type="NCBI Taxonomy" id="1834163"/>
    <lineage>
        <taxon>Bacteria</taxon>
        <taxon>Pseudomonadati</taxon>
        <taxon>Bacteroidota</taxon>
        <taxon>Chitinophagia</taxon>
        <taxon>Chitinophagales</taxon>
        <taxon>Chitinophagaceae</taxon>
        <taxon>Flavihumibacter</taxon>
    </lineage>
</organism>
<evidence type="ECO:0008006" key="11">
    <source>
        <dbReference type="Google" id="ProtNLM"/>
    </source>
</evidence>
<name>A0ABR7MCX5_9BACT</name>
<feature type="signal peptide" evidence="8">
    <location>
        <begin position="1"/>
        <end position="22"/>
    </location>
</feature>
<dbReference type="InterPro" id="IPR003423">
    <property type="entry name" value="OMP_efflux"/>
</dbReference>
<dbReference type="PANTHER" id="PTHR30026">
    <property type="entry name" value="OUTER MEMBRANE PROTEIN TOLC"/>
    <property type="match status" value="1"/>
</dbReference>
<comment type="caution">
    <text evidence="9">The sequence shown here is derived from an EMBL/GenBank/DDBJ whole genome shotgun (WGS) entry which is preliminary data.</text>
</comment>
<evidence type="ECO:0000256" key="2">
    <source>
        <dbReference type="ARBA" id="ARBA00007613"/>
    </source>
</evidence>
<accession>A0ABR7MCX5</accession>
<evidence type="ECO:0000256" key="1">
    <source>
        <dbReference type="ARBA" id="ARBA00004442"/>
    </source>
</evidence>
<dbReference type="Gene3D" id="1.20.1600.10">
    <property type="entry name" value="Outer membrane efflux proteins (OEP)"/>
    <property type="match status" value="1"/>
</dbReference>
<evidence type="ECO:0000256" key="6">
    <source>
        <dbReference type="ARBA" id="ARBA00023136"/>
    </source>
</evidence>
<evidence type="ECO:0000256" key="8">
    <source>
        <dbReference type="SAM" id="SignalP"/>
    </source>
</evidence>
<keyword evidence="8" id="KW-0732">Signal</keyword>
<dbReference type="PANTHER" id="PTHR30026:SF20">
    <property type="entry name" value="OUTER MEMBRANE PROTEIN TOLC"/>
    <property type="match status" value="1"/>
</dbReference>
<comment type="similarity">
    <text evidence="2">Belongs to the outer membrane factor (OMF) (TC 1.B.17) family.</text>
</comment>
<proteinExistence type="inferred from homology"/>
<sequence length="445" mass="50101">MKKIILGSLLLLNILTSMKVLAQEKTLSLKDALQQAATGNRQLQIQAMENQRSAITVREKKSLLLPTVNVYGGYTLNTERPVIYLRNENQDIKLNDVRYGGRHSFEGVISAAYPLLNPVIKSSILDAGIQEEIGRQQTKQVEEQLAMNVSQVYLAILLNGEQLALLRQSMKRNEKALADSRSLFLQGKSLKTDTLANYIAIQNLVSAISSLQNNTEVLKLQLKQLMGIDDSIKIVLNDTLENQIDHIVITHPDSLLFTAMNNRKDIIAAELQVEQKREQQQAARANYKPQLWAIAQYQLQGQADNLKIWDYRIPRTSFAGLRLSIPIYNGGRQKYQDRQAMISIGQSEKTLADLKSTIGTEVHAANANLGESWRQLVIQDQNVEAAQINYNMMHDRYTHGLGSRLELSDAELALTKARLNRVQAIYQIRLTELQMKKATGTLALQ</sequence>
<keyword evidence="5" id="KW-0812">Transmembrane</keyword>
<evidence type="ECO:0000256" key="5">
    <source>
        <dbReference type="ARBA" id="ARBA00022692"/>
    </source>
</evidence>
<dbReference type="RefSeq" id="WP_187258114.1">
    <property type="nucleotide sequence ID" value="NZ_JBHULF010000019.1"/>
</dbReference>
<keyword evidence="7" id="KW-0998">Cell outer membrane</keyword>
<evidence type="ECO:0000256" key="3">
    <source>
        <dbReference type="ARBA" id="ARBA00022448"/>
    </source>
</evidence>
<keyword evidence="10" id="KW-1185">Reference proteome</keyword>
<evidence type="ECO:0000256" key="7">
    <source>
        <dbReference type="ARBA" id="ARBA00023237"/>
    </source>
</evidence>
<evidence type="ECO:0000313" key="9">
    <source>
        <dbReference type="EMBL" id="MBC6492797.1"/>
    </source>
</evidence>
<dbReference type="EMBL" id="MBUA01000029">
    <property type="protein sequence ID" value="MBC6492797.1"/>
    <property type="molecule type" value="Genomic_DNA"/>
</dbReference>
<keyword evidence="6" id="KW-0472">Membrane</keyword>
<dbReference type="Proteomes" id="UP000765802">
    <property type="component" value="Unassembled WGS sequence"/>
</dbReference>
<keyword evidence="4" id="KW-1134">Transmembrane beta strand</keyword>
<dbReference type="InterPro" id="IPR051906">
    <property type="entry name" value="TolC-like"/>
</dbReference>
<keyword evidence="3" id="KW-0813">Transport</keyword>
<evidence type="ECO:0000313" key="10">
    <source>
        <dbReference type="Proteomes" id="UP000765802"/>
    </source>
</evidence>
<dbReference type="Pfam" id="PF02321">
    <property type="entry name" value="OEP"/>
    <property type="match status" value="1"/>
</dbReference>
<comment type="subcellular location">
    <subcellularLocation>
        <location evidence="1">Cell outer membrane</location>
    </subcellularLocation>
</comment>
<reference evidence="9 10" key="1">
    <citation type="submission" date="2016-07" db="EMBL/GenBank/DDBJ databases">
        <title>Genome analysis of Flavihumibacter stibioxidans YS-17.</title>
        <authorList>
            <person name="Shi K."/>
            <person name="Han Y."/>
            <person name="Wang G."/>
        </authorList>
    </citation>
    <scope>NUCLEOTIDE SEQUENCE [LARGE SCALE GENOMIC DNA]</scope>
    <source>
        <strain evidence="9 10">YS-17</strain>
    </source>
</reference>
<gene>
    <name evidence="9" type="ORF">BC349_17195</name>
</gene>
<protein>
    <recommendedName>
        <fullName evidence="11">Outer membrane protein TolC</fullName>
    </recommendedName>
</protein>
<evidence type="ECO:0000256" key="4">
    <source>
        <dbReference type="ARBA" id="ARBA00022452"/>
    </source>
</evidence>
<dbReference type="SUPFAM" id="SSF56954">
    <property type="entry name" value="Outer membrane efflux proteins (OEP)"/>
    <property type="match status" value="1"/>
</dbReference>